<dbReference type="GO" id="GO:0005886">
    <property type="term" value="C:plasma membrane"/>
    <property type="evidence" value="ECO:0007669"/>
    <property type="project" value="UniProtKB-SubCell"/>
</dbReference>
<feature type="transmembrane region" description="Helical" evidence="9">
    <location>
        <begin position="104"/>
        <end position="123"/>
    </location>
</feature>
<dbReference type="InterPro" id="IPR001851">
    <property type="entry name" value="ABC_transp_permease"/>
</dbReference>
<dbReference type="Pfam" id="PF02653">
    <property type="entry name" value="BPD_transp_2"/>
    <property type="match status" value="1"/>
</dbReference>
<evidence type="ECO:0000313" key="10">
    <source>
        <dbReference type="EMBL" id="MBL0420041.1"/>
    </source>
</evidence>
<dbReference type="RefSeq" id="WP_201683033.1">
    <property type="nucleotide sequence ID" value="NZ_JAEQNA010000001.1"/>
</dbReference>
<evidence type="ECO:0000256" key="1">
    <source>
        <dbReference type="ARBA" id="ARBA00004651"/>
    </source>
</evidence>
<evidence type="ECO:0000256" key="7">
    <source>
        <dbReference type="ARBA" id="ARBA00023136"/>
    </source>
</evidence>
<evidence type="ECO:0000256" key="2">
    <source>
        <dbReference type="ARBA" id="ARBA00022448"/>
    </source>
</evidence>
<keyword evidence="4 9" id="KW-0812">Transmembrane</keyword>
<accession>A0A936ZPG4</accession>
<keyword evidence="2" id="KW-0813">Transport</keyword>
<dbReference type="PANTHER" id="PTHR11795">
    <property type="entry name" value="BRANCHED-CHAIN AMINO ACID TRANSPORT SYSTEM PERMEASE PROTEIN LIVH"/>
    <property type="match status" value="1"/>
</dbReference>
<proteinExistence type="inferred from homology"/>
<comment type="similarity">
    <text evidence="8">Belongs to the binding-protein-dependent transport system permease family. LivHM subfamily.</text>
</comment>
<keyword evidence="6 9" id="KW-1133">Transmembrane helix</keyword>
<keyword evidence="3" id="KW-1003">Cell membrane</keyword>
<organism evidence="10 11">
    <name type="scientific">Ramlibacter aurantiacus</name>
    <dbReference type="NCBI Taxonomy" id="2801330"/>
    <lineage>
        <taxon>Bacteria</taxon>
        <taxon>Pseudomonadati</taxon>
        <taxon>Pseudomonadota</taxon>
        <taxon>Betaproteobacteria</taxon>
        <taxon>Burkholderiales</taxon>
        <taxon>Comamonadaceae</taxon>
        <taxon>Ramlibacter</taxon>
    </lineage>
</organism>
<dbReference type="AlphaFoldDB" id="A0A936ZPG4"/>
<evidence type="ECO:0000256" key="5">
    <source>
        <dbReference type="ARBA" id="ARBA00022970"/>
    </source>
</evidence>
<feature type="transmembrane region" description="Helical" evidence="9">
    <location>
        <begin position="261"/>
        <end position="281"/>
    </location>
</feature>
<keyword evidence="11" id="KW-1185">Reference proteome</keyword>
<protein>
    <submittedName>
        <fullName evidence="10">Branched-chain amino acid ABC transporter permease</fullName>
    </submittedName>
</protein>
<evidence type="ECO:0000256" key="9">
    <source>
        <dbReference type="SAM" id="Phobius"/>
    </source>
</evidence>
<feature type="transmembrane region" description="Helical" evidence="9">
    <location>
        <begin position="6"/>
        <end position="31"/>
    </location>
</feature>
<dbReference type="InterPro" id="IPR052157">
    <property type="entry name" value="BCAA_transport_permease"/>
</dbReference>
<feature type="transmembrane region" description="Helical" evidence="9">
    <location>
        <begin position="63"/>
        <end position="83"/>
    </location>
</feature>
<keyword evidence="7 9" id="KW-0472">Membrane</keyword>
<evidence type="ECO:0000313" key="11">
    <source>
        <dbReference type="Proteomes" id="UP000613011"/>
    </source>
</evidence>
<feature type="transmembrane region" description="Helical" evidence="9">
    <location>
        <begin position="38"/>
        <end position="57"/>
    </location>
</feature>
<evidence type="ECO:0000256" key="3">
    <source>
        <dbReference type="ARBA" id="ARBA00022475"/>
    </source>
</evidence>
<dbReference type="GO" id="GO:0022857">
    <property type="term" value="F:transmembrane transporter activity"/>
    <property type="evidence" value="ECO:0007669"/>
    <property type="project" value="InterPro"/>
</dbReference>
<dbReference type="PANTHER" id="PTHR11795:SF442">
    <property type="entry name" value="ABC TRANSPORTER ATP-BINDING PROTEIN"/>
    <property type="match status" value="1"/>
</dbReference>
<evidence type="ECO:0000256" key="6">
    <source>
        <dbReference type="ARBA" id="ARBA00022989"/>
    </source>
</evidence>
<reference evidence="10" key="1">
    <citation type="submission" date="2021-01" db="EMBL/GenBank/DDBJ databases">
        <title>Ramlibacter sp. strain AW1 16S ribosomal RNA gene Genome sequencing and assembly.</title>
        <authorList>
            <person name="Kang M."/>
        </authorList>
    </citation>
    <scope>NUCLEOTIDE SEQUENCE</scope>
    <source>
        <strain evidence="10">AW1</strain>
    </source>
</reference>
<dbReference type="GO" id="GO:0006865">
    <property type="term" value="P:amino acid transport"/>
    <property type="evidence" value="ECO:0007669"/>
    <property type="project" value="UniProtKB-KW"/>
</dbReference>
<name>A0A936ZPG4_9BURK</name>
<feature type="transmembrane region" description="Helical" evidence="9">
    <location>
        <begin position="227"/>
        <end position="255"/>
    </location>
</feature>
<dbReference type="EMBL" id="JAEQNA010000001">
    <property type="protein sequence ID" value="MBL0420041.1"/>
    <property type="molecule type" value="Genomic_DNA"/>
</dbReference>
<dbReference type="Proteomes" id="UP000613011">
    <property type="component" value="Unassembled WGS sequence"/>
</dbReference>
<gene>
    <name evidence="10" type="ORF">JI739_06740</name>
</gene>
<evidence type="ECO:0000256" key="4">
    <source>
        <dbReference type="ARBA" id="ARBA00022692"/>
    </source>
</evidence>
<keyword evidence="5" id="KW-0029">Amino-acid transport</keyword>
<sequence>MGTSLSTLIALGINGLVYGAILFLLSVGLTVTLGLMRMLNLAHCAFAMVGGYFAWALSARGGLSFYAAVPLAVLGTVALGYVLERTVYQWVYRATELGQVLITIGLTFVAIALINLAFGGLMQQVAVPPALSGQMQVGPATVPVYRIFLLGVSGLVALALWLGLERTGFGARLRATVDNKRMASCVGIHVERLLSITFALGCGLAALGGALGSQILPLEPFYGLKHLILVLIVVAVGGLGSLQGSAIAAVGLGIIDTLGRYYLPEIGGFLLYGLVLVLLLIRPQGLMGRAA</sequence>
<evidence type="ECO:0000256" key="8">
    <source>
        <dbReference type="ARBA" id="ARBA00037998"/>
    </source>
</evidence>
<comment type="caution">
    <text evidence="10">The sequence shown here is derived from an EMBL/GenBank/DDBJ whole genome shotgun (WGS) entry which is preliminary data.</text>
</comment>
<dbReference type="CDD" id="cd06582">
    <property type="entry name" value="TM_PBP1_LivH_like"/>
    <property type="match status" value="1"/>
</dbReference>
<comment type="subcellular location">
    <subcellularLocation>
        <location evidence="1">Cell membrane</location>
        <topology evidence="1">Multi-pass membrane protein</topology>
    </subcellularLocation>
</comment>
<feature type="transmembrane region" description="Helical" evidence="9">
    <location>
        <begin position="143"/>
        <end position="164"/>
    </location>
</feature>